<dbReference type="Proteomes" id="UP000054477">
    <property type="component" value="Unassembled WGS sequence"/>
</dbReference>
<accession>A0A0C9XR50</accession>
<dbReference type="HOGENOM" id="CLU_073399_2_0_1"/>
<gene>
    <name evidence="1" type="ORF">K443DRAFT_627982</name>
</gene>
<protein>
    <submittedName>
        <fullName evidence="1">Uncharacterized protein</fullName>
    </submittedName>
</protein>
<proteinExistence type="predicted"/>
<name>A0A0C9XR50_9AGAR</name>
<feature type="non-terminal residue" evidence="1">
    <location>
        <position position="1"/>
    </location>
</feature>
<organism evidence="1 2">
    <name type="scientific">Laccaria amethystina LaAM-08-1</name>
    <dbReference type="NCBI Taxonomy" id="1095629"/>
    <lineage>
        <taxon>Eukaryota</taxon>
        <taxon>Fungi</taxon>
        <taxon>Dikarya</taxon>
        <taxon>Basidiomycota</taxon>
        <taxon>Agaricomycotina</taxon>
        <taxon>Agaricomycetes</taxon>
        <taxon>Agaricomycetidae</taxon>
        <taxon>Agaricales</taxon>
        <taxon>Agaricineae</taxon>
        <taxon>Hydnangiaceae</taxon>
        <taxon>Laccaria</taxon>
    </lineage>
</organism>
<feature type="non-terminal residue" evidence="1">
    <location>
        <position position="138"/>
    </location>
</feature>
<dbReference type="EMBL" id="KN838669">
    <property type="protein sequence ID" value="KIJ98442.1"/>
    <property type="molecule type" value="Genomic_DNA"/>
</dbReference>
<sequence length="138" mass="14811">ITNGSPEFIGVTKHVLPDFRVPAPLEAVALHTCPTLPLLDPVQGALHKTDQDAKPVILDDIATLEWIRFLMLAAKATLIIRDRVVTPADPDHLFRRLLQMCAYHMDGRPLASGLSSGEICGAVALYFGSSTPVGGLSS</sequence>
<reference evidence="1 2" key="1">
    <citation type="submission" date="2014-04" db="EMBL/GenBank/DDBJ databases">
        <authorList>
            <consortium name="DOE Joint Genome Institute"/>
            <person name="Kuo A."/>
            <person name="Kohler A."/>
            <person name="Nagy L.G."/>
            <person name="Floudas D."/>
            <person name="Copeland A."/>
            <person name="Barry K.W."/>
            <person name="Cichocki N."/>
            <person name="Veneault-Fourrey C."/>
            <person name="LaButti K."/>
            <person name="Lindquist E.A."/>
            <person name="Lipzen A."/>
            <person name="Lundell T."/>
            <person name="Morin E."/>
            <person name="Murat C."/>
            <person name="Sun H."/>
            <person name="Tunlid A."/>
            <person name="Henrissat B."/>
            <person name="Grigoriev I.V."/>
            <person name="Hibbett D.S."/>
            <person name="Martin F."/>
            <person name="Nordberg H.P."/>
            <person name="Cantor M.N."/>
            <person name="Hua S.X."/>
        </authorList>
    </citation>
    <scope>NUCLEOTIDE SEQUENCE [LARGE SCALE GENOMIC DNA]</scope>
    <source>
        <strain evidence="1 2">LaAM-08-1</strain>
    </source>
</reference>
<dbReference type="AlphaFoldDB" id="A0A0C9XR50"/>
<dbReference type="STRING" id="1095629.A0A0C9XR50"/>
<keyword evidence="2" id="KW-1185">Reference proteome</keyword>
<reference evidence="2" key="2">
    <citation type="submission" date="2015-01" db="EMBL/GenBank/DDBJ databases">
        <title>Evolutionary Origins and Diversification of the Mycorrhizal Mutualists.</title>
        <authorList>
            <consortium name="DOE Joint Genome Institute"/>
            <consortium name="Mycorrhizal Genomics Consortium"/>
            <person name="Kohler A."/>
            <person name="Kuo A."/>
            <person name="Nagy L.G."/>
            <person name="Floudas D."/>
            <person name="Copeland A."/>
            <person name="Barry K.W."/>
            <person name="Cichocki N."/>
            <person name="Veneault-Fourrey C."/>
            <person name="LaButti K."/>
            <person name="Lindquist E.A."/>
            <person name="Lipzen A."/>
            <person name="Lundell T."/>
            <person name="Morin E."/>
            <person name="Murat C."/>
            <person name="Riley R."/>
            <person name="Ohm R."/>
            <person name="Sun H."/>
            <person name="Tunlid A."/>
            <person name="Henrissat B."/>
            <person name="Grigoriev I.V."/>
            <person name="Hibbett D.S."/>
            <person name="Martin F."/>
        </authorList>
    </citation>
    <scope>NUCLEOTIDE SEQUENCE [LARGE SCALE GENOMIC DNA]</scope>
    <source>
        <strain evidence="2">LaAM-08-1</strain>
    </source>
</reference>
<dbReference type="OrthoDB" id="9995306at2759"/>
<evidence type="ECO:0000313" key="2">
    <source>
        <dbReference type="Proteomes" id="UP000054477"/>
    </source>
</evidence>
<evidence type="ECO:0000313" key="1">
    <source>
        <dbReference type="EMBL" id="KIJ98442.1"/>
    </source>
</evidence>